<evidence type="ECO:0000256" key="1">
    <source>
        <dbReference type="ARBA" id="ARBA00023015"/>
    </source>
</evidence>
<name>A0A1H2C7M6_9ACTN</name>
<keyword evidence="1" id="KW-0805">Transcription regulation</keyword>
<dbReference type="AlphaFoldDB" id="A0A1H2C7M6"/>
<dbReference type="Proteomes" id="UP000198688">
    <property type="component" value="Chromosome I"/>
</dbReference>
<feature type="region of interest" description="Disordered" evidence="3">
    <location>
        <begin position="94"/>
        <end position="128"/>
    </location>
</feature>
<keyword evidence="5" id="KW-0479">Metal-binding</keyword>
<dbReference type="Pfam" id="PF13490">
    <property type="entry name" value="zf-HC2"/>
    <property type="match status" value="1"/>
</dbReference>
<evidence type="ECO:0000313" key="5">
    <source>
        <dbReference type="EMBL" id="SDT66369.1"/>
    </source>
</evidence>
<keyword evidence="6" id="KW-1185">Reference proteome</keyword>
<feature type="domain" description="Putative zinc-finger" evidence="4">
    <location>
        <begin position="15"/>
        <end position="46"/>
    </location>
</feature>
<dbReference type="InterPro" id="IPR027383">
    <property type="entry name" value="Znf_put"/>
</dbReference>
<evidence type="ECO:0000256" key="2">
    <source>
        <dbReference type="ARBA" id="ARBA00023163"/>
    </source>
</evidence>
<dbReference type="InterPro" id="IPR041916">
    <property type="entry name" value="Anti_sigma_zinc_sf"/>
</dbReference>
<keyword evidence="2" id="KW-0804">Transcription</keyword>
<feature type="compositionally biased region" description="Polar residues" evidence="3">
    <location>
        <begin position="116"/>
        <end position="128"/>
    </location>
</feature>
<evidence type="ECO:0000259" key="4">
    <source>
        <dbReference type="Pfam" id="PF13490"/>
    </source>
</evidence>
<sequence>MGSGMTSEPCTDPPVQDLLGFLALGRLGPDDTEVAEAHLAQCAACRGQAADLRRTASALDLLSVVDIAELLATSTAEAAPALRPVAAGRAVCRFTGPGPHRGGNQVRRDLPVRRTGQATNATRDNTPT</sequence>
<organism evidence="5 6">
    <name type="scientific">Actinoplanes derwentensis</name>
    <dbReference type="NCBI Taxonomy" id="113562"/>
    <lineage>
        <taxon>Bacteria</taxon>
        <taxon>Bacillati</taxon>
        <taxon>Actinomycetota</taxon>
        <taxon>Actinomycetes</taxon>
        <taxon>Micromonosporales</taxon>
        <taxon>Micromonosporaceae</taxon>
        <taxon>Actinoplanes</taxon>
    </lineage>
</organism>
<dbReference type="EMBL" id="LT629758">
    <property type="protein sequence ID" value="SDT66369.1"/>
    <property type="molecule type" value="Genomic_DNA"/>
</dbReference>
<gene>
    <name evidence="5" type="ORF">SAMN04489716_5342</name>
</gene>
<accession>A0A1H2C7M6</accession>
<keyword evidence="5" id="KW-0862">Zinc</keyword>
<evidence type="ECO:0000256" key="3">
    <source>
        <dbReference type="SAM" id="MobiDB-lite"/>
    </source>
</evidence>
<dbReference type="Gene3D" id="1.10.10.1320">
    <property type="entry name" value="Anti-sigma factor, zinc-finger domain"/>
    <property type="match status" value="1"/>
</dbReference>
<evidence type="ECO:0000313" key="6">
    <source>
        <dbReference type="Proteomes" id="UP000198688"/>
    </source>
</evidence>
<protein>
    <submittedName>
        <fullName evidence="5">Putative zinc-finger</fullName>
    </submittedName>
</protein>
<proteinExistence type="predicted"/>
<reference evidence="5 6" key="1">
    <citation type="submission" date="2016-10" db="EMBL/GenBank/DDBJ databases">
        <authorList>
            <person name="de Groot N.N."/>
        </authorList>
    </citation>
    <scope>NUCLEOTIDE SEQUENCE [LARGE SCALE GENOMIC DNA]</scope>
    <source>
        <strain evidence="5 6">DSM 43941</strain>
    </source>
</reference>
<dbReference type="GO" id="GO:0008270">
    <property type="term" value="F:zinc ion binding"/>
    <property type="evidence" value="ECO:0007669"/>
    <property type="project" value="UniProtKB-KW"/>
</dbReference>
<keyword evidence="5" id="KW-0863">Zinc-finger</keyword>